<accession>A0A9Q5TZW7</accession>
<name>A0A9Q5TZW7_SHIBO</name>
<comment type="caution">
    <text evidence="1">The sequence shown here is derived from an EMBL/GenBank/DDBJ whole genome shotgun (WGS) entry which is preliminary data.</text>
</comment>
<protein>
    <submittedName>
        <fullName evidence="1">Uncharacterized protein</fullName>
    </submittedName>
</protein>
<dbReference type="Proteomes" id="UP000218430">
    <property type="component" value="Unassembled WGS sequence"/>
</dbReference>
<dbReference type="EMBL" id="NIYS01000128">
    <property type="protein sequence ID" value="PAY68716.1"/>
    <property type="molecule type" value="Genomic_DNA"/>
</dbReference>
<reference evidence="2" key="1">
    <citation type="submission" date="2017-06" db="EMBL/GenBank/DDBJ databases">
        <title>WGS of SAMN07203007.</title>
        <authorList>
            <person name="Fouts D."/>
            <person name="Sutton G."/>
            <person name="Nguyen K."/>
            <person name="Thamlikitkul V."/>
        </authorList>
    </citation>
    <scope>NUCLEOTIDE SEQUENCE [LARGE SCALE GENOMIC DNA]</scope>
    <source>
        <strain evidence="2">ESBL-W3-2</strain>
    </source>
</reference>
<dbReference type="GeneID" id="75205722"/>
<sequence>MGLKMSFDEIIEQQRQKQRQVAEADTGFISIYELYIALQKRFPDQSLNVLSLQLLKCLNEHKPPLYKRESLQDSWREFGFIPKYDYSSGRPELTPALLRVTNGRYDSPEEMITSVQKYPLGEADLEQFALRRADIIRVLGIDIEKSPAPAVSDYVRKLEEEIESLKVERDKLLAAAREPAARGESYAAMREEVYRAVIAILYKLDAEGKLKPDSYGHCLPNASNLEKLLYKYAAFFWPTIKEPPHSAEVIKRNLRETRNILQDETFQGFESLRTAGHEKRKKSKK</sequence>
<gene>
    <name evidence="1" type="ORF">CEH00_20625</name>
</gene>
<dbReference type="AlphaFoldDB" id="A0A9Q5TZW7"/>
<evidence type="ECO:0000313" key="1">
    <source>
        <dbReference type="EMBL" id="PAY68716.1"/>
    </source>
</evidence>
<dbReference type="RefSeq" id="WP_000523418.1">
    <property type="nucleotide sequence ID" value="NZ_NIYS01000128.1"/>
</dbReference>
<evidence type="ECO:0000313" key="2">
    <source>
        <dbReference type="Proteomes" id="UP000218430"/>
    </source>
</evidence>
<proteinExistence type="predicted"/>
<organism evidence="1 2">
    <name type="scientific">Shigella boydii</name>
    <dbReference type="NCBI Taxonomy" id="621"/>
    <lineage>
        <taxon>Bacteria</taxon>
        <taxon>Pseudomonadati</taxon>
        <taxon>Pseudomonadota</taxon>
        <taxon>Gammaproteobacteria</taxon>
        <taxon>Enterobacterales</taxon>
        <taxon>Enterobacteriaceae</taxon>
        <taxon>Shigella</taxon>
    </lineage>
</organism>